<name>A0A1S2LHA0_9BACI</name>
<dbReference type="InterPro" id="IPR036196">
    <property type="entry name" value="Ptyr_pPase_sf"/>
</dbReference>
<dbReference type="InterPro" id="IPR050438">
    <property type="entry name" value="LMW_PTPase"/>
</dbReference>
<protein>
    <recommendedName>
        <fullName evidence="6">Phosphotyrosine protein phosphatase I domain-containing protein</fullName>
    </recommendedName>
</protein>
<feature type="domain" description="Phosphotyrosine protein phosphatase I" evidence="6">
    <location>
        <begin position="2"/>
        <end position="135"/>
    </location>
</feature>
<dbReference type="CDD" id="cd16344">
    <property type="entry name" value="LMWPAP"/>
    <property type="match status" value="1"/>
</dbReference>
<dbReference type="InterPro" id="IPR023485">
    <property type="entry name" value="Ptyr_pPase"/>
</dbReference>
<dbReference type="SMART" id="SM00226">
    <property type="entry name" value="LMWPc"/>
    <property type="match status" value="1"/>
</dbReference>
<dbReference type="RefSeq" id="WP_071310435.1">
    <property type="nucleotide sequence ID" value="NZ_MLQR01000036.1"/>
</dbReference>
<evidence type="ECO:0000256" key="1">
    <source>
        <dbReference type="ARBA" id="ARBA00011063"/>
    </source>
</evidence>
<sequence length="214" mass="24385">MERFLFVCTGNTCRSPLAEALLKHKRPDLQVKSAGVSALPGMSVSEGSLNVLGEKGIPFEHVSNQVNEQLMKWADIVLTLTVSHKRLLVKQFPFFVDKIFTLKEYAFKEDVDKIQSLLQQHYAELEIKQAKFLGENKEKIEELNKANDDESKSQLDALTQNLQQLLKEDRKAIEEAEKQILNLDISDPFGGSLEIYRNTAKEIEEAIDHMLKKI</sequence>
<dbReference type="EMBL" id="MLQR01000036">
    <property type="protein sequence ID" value="OIJ11756.1"/>
    <property type="molecule type" value="Genomic_DNA"/>
</dbReference>
<evidence type="ECO:0000256" key="4">
    <source>
        <dbReference type="PIRSR" id="PIRSR617867-1"/>
    </source>
</evidence>
<dbReference type="AlphaFoldDB" id="A0A1S2LHA0"/>
<dbReference type="PANTHER" id="PTHR11717">
    <property type="entry name" value="LOW MOLECULAR WEIGHT PROTEIN TYROSINE PHOSPHATASE"/>
    <property type="match status" value="1"/>
</dbReference>
<dbReference type="Proteomes" id="UP000179524">
    <property type="component" value="Unassembled WGS sequence"/>
</dbReference>
<gene>
    <name evidence="7" type="ORF">BKP37_15035</name>
</gene>
<feature type="coiled-coil region" evidence="5">
    <location>
        <begin position="148"/>
        <end position="213"/>
    </location>
</feature>
<evidence type="ECO:0000256" key="3">
    <source>
        <dbReference type="ARBA" id="ARBA00022912"/>
    </source>
</evidence>
<dbReference type="InterPro" id="IPR017867">
    <property type="entry name" value="Tyr_phospatase_low_mol_wt"/>
</dbReference>
<keyword evidence="2" id="KW-0378">Hydrolase</keyword>
<feature type="active site" evidence="4">
    <location>
        <position position="14"/>
    </location>
</feature>
<keyword evidence="5" id="KW-0175">Coiled coil</keyword>
<evidence type="ECO:0000259" key="6">
    <source>
        <dbReference type="SMART" id="SM00226"/>
    </source>
</evidence>
<dbReference type="OrthoDB" id="9784339at2"/>
<evidence type="ECO:0000256" key="2">
    <source>
        <dbReference type="ARBA" id="ARBA00022801"/>
    </source>
</evidence>
<proteinExistence type="inferred from homology"/>
<accession>A0A1S2LHA0</accession>
<comment type="caution">
    <text evidence="7">The sequence shown here is derived from an EMBL/GenBank/DDBJ whole genome shotgun (WGS) entry which is preliminary data.</text>
</comment>
<dbReference type="GO" id="GO:0004725">
    <property type="term" value="F:protein tyrosine phosphatase activity"/>
    <property type="evidence" value="ECO:0007669"/>
    <property type="project" value="InterPro"/>
</dbReference>
<comment type="similarity">
    <text evidence="1">Belongs to the low molecular weight phosphotyrosine protein phosphatase family.</text>
</comment>
<evidence type="ECO:0000313" key="7">
    <source>
        <dbReference type="EMBL" id="OIJ11756.1"/>
    </source>
</evidence>
<dbReference type="Gene3D" id="3.40.50.2300">
    <property type="match status" value="1"/>
</dbReference>
<keyword evidence="3" id="KW-0904">Protein phosphatase</keyword>
<dbReference type="Pfam" id="PF01451">
    <property type="entry name" value="LMWPc"/>
    <property type="match status" value="1"/>
</dbReference>
<organism evidence="7 8">
    <name type="scientific">Anaerobacillus alkalilacustris</name>
    <dbReference type="NCBI Taxonomy" id="393763"/>
    <lineage>
        <taxon>Bacteria</taxon>
        <taxon>Bacillati</taxon>
        <taxon>Bacillota</taxon>
        <taxon>Bacilli</taxon>
        <taxon>Bacillales</taxon>
        <taxon>Bacillaceae</taxon>
        <taxon>Anaerobacillus</taxon>
    </lineage>
</organism>
<evidence type="ECO:0000313" key="8">
    <source>
        <dbReference type="Proteomes" id="UP000179524"/>
    </source>
</evidence>
<feature type="active site" description="Nucleophile" evidence="4">
    <location>
        <position position="8"/>
    </location>
</feature>
<dbReference type="PANTHER" id="PTHR11717:SF31">
    <property type="entry name" value="LOW MOLECULAR WEIGHT PROTEIN-TYROSINE-PHOSPHATASE ETP-RELATED"/>
    <property type="match status" value="1"/>
</dbReference>
<evidence type="ECO:0000256" key="5">
    <source>
        <dbReference type="SAM" id="Coils"/>
    </source>
</evidence>
<dbReference type="SUPFAM" id="SSF52788">
    <property type="entry name" value="Phosphotyrosine protein phosphatases I"/>
    <property type="match status" value="1"/>
</dbReference>
<dbReference type="PRINTS" id="PR00719">
    <property type="entry name" value="LMWPTPASE"/>
</dbReference>
<keyword evidence="8" id="KW-1185">Reference proteome</keyword>
<reference evidence="7 8" key="1">
    <citation type="submission" date="2016-10" db="EMBL/GenBank/DDBJ databases">
        <title>Draft genome sequences of four alkaliphilic bacteria belonging to the Anaerobacillus genus.</title>
        <authorList>
            <person name="Bassil N.M."/>
            <person name="Lloyd J.R."/>
        </authorList>
    </citation>
    <scope>NUCLEOTIDE SEQUENCE [LARGE SCALE GENOMIC DNA]</scope>
    <source>
        <strain evidence="7 8">DSM 18345</strain>
    </source>
</reference>